<feature type="domain" description="Cyclic nucleotide-binding" evidence="2">
    <location>
        <begin position="623"/>
        <end position="721"/>
    </location>
</feature>
<keyword evidence="4" id="KW-1185">Reference proteome</keyword>
<evidence type="ECO:0000256" key="1">
    <source>
        <dbReference type="SAM" id="MobiDB-lite"/>
    </source>
</evidence>
<reference evidence="3" key="1">
    <citation type="submission" date="2021-02" db="EMBL/GenBank/DDBJ databases">
        <title>First Annotated Genome of the Yellow-green Alga Tribonema minus.</title>
        <authorList>
            <person name="Mahan K.M."/>
        </authorList>
    </citation>
    <scope>NUCLEOTIDE SEQUENCE</scope>
    <source>
        <strain evidence="3">UTEX B ZZ1240</strain>
    </source>
</reference>
<dbReference type="InterPro" id="IPR014710">
    <property type="entry name" value="RmlC-like_jellyroll"/>
</dbReference>
<dbReference type="SUPFAM" id="SSF51206">
    <property type="entry name" value="cAMP-binding domain-like"/>
    <property type="match status" value="2"/>
</dbReference>
<protein>
    <recommendedName>
        <fullName evidence="2">Cyclic nucleotide-binding domain-containing protein</fullName>
    </recommendedName>
</protein>
<evidence type="ECO:0000259" key="2">
    <source>
        <dbReference type="PROSITE" id="PS50042"/>
    </source>
</evidence>
<evidence type="ECO:0000313" key="3">
    <source>
        <dbReference type="EMBL" id="KAG5176578.1"/>
    </source>
</evidence>
<feature type="compositionally biased region" description="Acidic residues" evidence="1">
    <location>
        <begin position="283"/>
        <end position="293"/>
    </location>
</feature>
<accession>A0A835YLB7</accession>
<name>A0A835YLB7_9STRA</name>
<feature type="compositionally biased region" description="Acidic residues" evidence="1">
    <location>
        <begin position="207"/>
        <end position="218"/>
    </location>
</feature>
<feature type="region of interest" description="Disordered" evidence="1">
    <location>
        <begin position="243"/>
        <end position="309"/>
    </location>
</feature>
<dbReference type="InterPro" id="IPR018490">
    <property type="entry name" value="cNMP-bd_dom_sf"/>
</dbReference>
<feature type="region of interest" description="Disordered" evidence="1">
    <location>
        <begin position="199"/>
        <end position="223"/>
    </location>
</feature>
<dbReference type="EMBL" id="JAFCMP010000536">
    <property type="protein sequence ID" value="KAG5176578.1"/>
    <property type="molecule type" value="Genomic_DNA"/>
</dbReference>
<proteinExistence type="predicted"/>
<sequence>MLQGRDLWLQGQITLESVFLEFKADVTVFDHLVWERVHYQEVLEIRKYSETGILFRVVNPSRKDLDDVELIFDYNDRKLRAAQYKAARKLWRRVGRNMDLMNKLRLEKMKKMRRPVDLSDVDQVEAFAKARRKETRERLDAHMVTYRDWQKLLGGVKIHILQSGEALLNAGEDFNKLYHVAQGRIEVSEIVDGAFSTTDDRTAASAEEADSIFGDADEEYKQNPDELEAKTWARHSLARQSRGVGARGKGAAEDPELEYEDPRYDEAGEDVEAGYGKRRAASDDDDDDEEYKDEESNYTSESSSMSSSSMAASSMYGSVHRALDAPESVLLGTLRKDDIFGVVPFLLSRGEQVPKSGLTFTARDPITVVFSIDAEYAKREVLKPKKDVTAAFYKYLAVILGERTEAAEDAMFMRKVREKRLEVARAEEALLAQRRQAEEEAAFTADGAGGDGETTFTSAMQHTLAVRRLFNLSAAEEIASEMKGSYTFRDVTDPKKRIIKAPGTFYVTTHFLAFAGKKFIDANHMEINRPVKDVMRHDEVISIRFEGKKGVLFTDIKLDRKMFEPKKPEERELFHRQVMSKWRSENEVTSKEMRKLLRRKMTRLSLGYLNQAERLTQQSIEGLMADMSEREKKQLFAGSVPIGLNRNQVVIGEHNFNDNLFLLCTGIVRVQRVQEHAQNALDSGRAMNRVVFQEIHSGQIFGFDSFLTGAPAYSSVVVDSEKCVVRSCTKDQIMARLREDRKLSAKFYSVAAVSIAARLSELSPLDLFL</sequence>
<dbReference type="Gene3D" id="2.60.120.10">
    <property type="entry name" value="Jelly Rolls"/>
    <property type="match status" value="1"/>
</dbReference>
<evidence type="ECO:0000313" key="4">
    <source>
        <dbReference type="Proteomes" id="UP000664859"/>
    </source>
</evidence>
<dbReference type="AlphaFoldDB" id="A0A835YLB7"/>
<dbReference type="PROSITE" id="PS50042">
    <property type="entry name" value="CNMP_BINDING_3"/>
    <property type="match status" value="2"/>
</dbReference>
<organism evidence="3 4">
    <name type="scientific">Tribonema minus</name>
    <dbReference type="NCBI Taxonomy" id="303371"/>
    <lineage>
        <taxon>Eukaryota</taxon>
        <taxon>Sar</taxon>
        <taxon>Stramenopiles</taxon>
        <taxon>Ochrophyta</taxon>
        <taxon>PX clade</taxon>
        <taxon>Xanthophyceae</taxon>
        <taxon>Tribonematales</taxon>
        <taxon>Tribonemataceae</taxon>
        <taxon>Tribonema</taxon>
    </lineage>
</organism>
<dbReference type="Proteomes" id="UP000664859">
    <property type="component" value="Unassembled WGS sequence"/>
</dbReference>
<dbReference type="InterPro" id="IPR000595">
    <property type="entry name" value="cNMP-bd_dom"/>
</dbReference>
<gene>
    <name evidence="3" type="ORF">JKP88DRAFT_269211</name>
</gene>
<dbReference type="OrthoDB" id="10473578at2759"/>
<feature type="domain" description="Cyclic nucleotide-binding" evidence="2">
    <location>
        <begin position="151"/>
        <end position="215"/>
    </location>
</feature>
<comment type="caution">
    <text evidence="3">The sequence shown here is derived from an EMBL/GenBank/DDBJ whole genome shotgun (WGS) entry which is preliminary data.</text>
</comment>